<feature type="chain" id="PRO_5030806256" evidence="2">
    <location>
        <begin position="23"/>
        <end position="227"/>
    </location>
</feature>
<feature type="signal peptide" evidence="2">
    <location>
        <begin position="1"/>
        <end position="22"/>
    </location>
</feature>
<dbReference type="EMBL" id="HBFL01005054">
    <property type="protein sequence ID" value="CAD8763599.1"/>
    <property type="molecule type" value="Transcribed_RNA"/>
</dbReference>
<feature type="region of interest" description="Disordered" evidence="1">
    <location>
        <begin position="81"/>
        <end position="133"/>
    </location>
</feature>
<feature type="region of interest" description="Disordered" evidence="1">
    <location>
        <begin position="44"/>
        <end position="65"/>
    </location>
</feature>
<evidence type="ECO:0000313" key="3">
    <source>
        <dbReference type="EMBL" id="CAD8763599.1"/>
    </source>
</evidence>
<name>A0A7S0UI93_9STRA</name>
<evidence type="ECO:0000256" key="1">
    <source>
        <dbReference type="SAM" id="MobiDB-lite"/>
    </source>
</evidence>
<keyword evidence="2" id="KW-0732">Signal</keyword>
<dbReference type="AlphaFoldDB" id="A0A7S0UI93"/>
<proteinExistence type="predicted"/>
<organism evidence="3">
    <name type="scientific">Pseudo-nitzschia delicatissima</name>
    <dbReference type="NCBI Taxonomy" id="44447"/>
    <lineage>
        <taxon>Eukaryota</taxon>
        <taxon>Sar</taxon>
        <taxon>Stramenopiles</taxon>
        <taxon>Ochrophyta</taxon>
        <taxon>Bacillariophyta</taxon>
        <taxon>Bacillariophyceae</taxon>
        <taxon>Bacillariophycidae</taxon>
        <taxon>Bacillariales</taxon>
        <taxon>Bacillariaceae</taxon>
        <taxon>Pseudo-nitzschia</taxon>
    </lineage>
</organism>
<evidence type="ECO:0000256" key="2">
    <source>
        <dbReference type="SAM" id="SignalP"/>
    </source>
</evidence>
<feature type="compositionally biased region" description="Basic and acidic residues" evidence="1">
    <location>
        <begin position="121"/>
        <end position="131"/>
    </location>
</feature>
<accession>A0A7S0UI93</accession>
<sequence>MIFRIQSIVGAAMLFQIALGGAVEDEIPERELMPYHSGHGQGYGYASGNNRYSSPRARGDVQGSNRLRPYDIGAFQAYNPENVAHHSSKSRKGGGYNTKTGKSPSVPRAKINKGYKGSVRGTHDDADHDPLVRPAQRGGYLNAMHWERVPGQPIFVSQNDVPIIILDAQPEVVIDNNGNTILTDADGNEILITVDETGNPSVTVDTLFEDPNAVEETTTTTEDGDTR</sequence>
<protein>
    <submittedName>
        <fullName evidence="3">Uncharacterized protein</fullName>
    </submittedName>
</protein>
<gene>
    <name evidence="3" type="ORF">PDEL1432_LOCUS3640</name>
</gene>
<reference evidence="3" key="1">
    <citation type="submission" date="2021-01" db="EMBL/GenBank/DDBJ databases">
        <authorList>
            <person name="Corre E."/>
            <person name="Pelletier E."/>
            <person name="Niang G."/>
            <person name="Scheremetjew M."/>
            <person name="Finn R."/>
            <person name="Kale V."/>
            <person name="Holt S."/>
            <person name="Cochrane G."/>
            <person name="Meng A."/>
            <person name="Brown T."/>
            <person name="Cohen L."/>
        </authorList>
    </citation>
    <scope>NUCLEOTIDE SEQUENCE</scope>
    <source>
        <strain evidence="3">UNC1205</strain>
    </source>
</reference>